<evidence type="ECO:0000259" key="3">
    <source>
        <dbReference type="SMART" id="SM00421"/>
    </source>
</evidence>
<dbReference type="SMART" id="SM00421">
    <property type="entry name" value="HTH_LUXR"/>
    <property type="match status" value="1"/>
</dbReference>
<dbReference type="Pfam" id="PF00196">
    <property type="entry name" value="GerE"/>
    <property type="match status" value="1"/>
</dbReference>
<dbReference type="OrthoDB" id="9758570at2"/>
<gene>
    <name evidence="4" type="ORF">SAMN05444126_10949</name>
</gene>
<name>A0A1H9TA74_9BACI</name>
<evidence type="ECO:0000256" key="1">
    <source>
        <dbReference type="ARBA" id="ARBA00023015"/>
    </source>
</evidence>
<dbReference type="RefSeq" id="WP_093072659.1">
    <property type="nucleotide sequence ID" value="NZ_FOGV01000009.1"/>
</dbReference>
<dbReference type="EMBL" id="FOGV01000009">
    <property type="protein sequence ID" value="SER93824.1"/>
    <property type="molecule type" value="Genomic_DNA"/>
</dbReference>
<keyword evidence="5" id="KW-1185">Reference proteome</keyword>
<dbReference type="InterPro" id="IPR000792">
    <property type="entry name" value="Tscrpt_reg_LuxR_C"/>
</dbReference>
<accession>A0A1H9TA74</accession>
<dbReference type="AlphaFoldDB" id="A0A1H9TA74"/>
<reference evidence="5" key="1">
    <citation type="submission" date="2016-10" db="EMBL/GenBank/DDBJ databases">
        <authorList>
            <person name="de Groot N.N."/>
        </authorList>
    </citation>
    <scope>NUCLEOTIDE SEQUENCE [LARGE SCALE GENOMIC DNA]</scope>
    <source>
        <strain evidence="5">10nlg</strain>
    </source>
</reference>
<protein>
    <submittedName>
        <fullName evidence="4">Regulatory protein, luxR family</fullName>
    </submittedName>
</protein>
<dbReference type="InterPro" id="IPR036388">
    <property type="entry name" value="WH-like_DNA-bd_sf"/>
</dbReference>
<feature type="domain" description="HTH luxR-type" evidence="3">
    <location>
        <begin position="141"/>
        <end position="198"/>
    </location>
</feature>
<comment type="caution">
    <text evidence="4">The sequence shown here is derived from an EMBL/GenBank/DDBJ whole genome shotgun (WGS) entry which is preliminary data.</text>
</comment>
<dbReference type="SUPFAM" id="SSF46894">
    <property type="entry name" value="C-terminal effector domain of the bipartite response regulators"/>
    <property type="match status" value="1"/>
</dbReference>
<dbReference type="Proteomes" id="UP000199318">
    <property type="component" value="Unassembled WGS sequence"/>
</dbReference>
<evidence type="ECO:0000256" key="2">
    <source>
        <dbReference type="ARBA" id="ARBA00023163"/>
    </source>
</evidence>
<evidence type="ECO:0000313" key="4">
    <source>
        <dbReference type="EMBL" id="SER93824.1"/>
    </source>
</evidence>
<keyword evidence="1" id="KW-0805">Transcription regulation</keyword>
<keyword evidence="2" id="KW-0804">Transcription</keyword>
<sequence>MAISTMSVNFVKQNTVELPGSQFNQAGNKTLTDELITCFCDINRSHTAQVEAMIADHPDKPLLVVLNNECPFDPEICLYYNVVSVVTSTDLIRHYQAIMDHLEKGYFILSPELHQPVAVRINELKLQRAGLLEYRLKEKIKSTLTVIEADVLDHLLAGYDTTAIQKKLFYAPSTINTAISRMLDRYGLHNRAELMTFLFKQNWVESYQKGDTSANDNTAAIL</sequence>
<dbReference type="GO" id="GO:0006355">
    <property type="term" value="P:regulation of DNA-templated transcription"/>
    <property type="evidence" value="ECO:0007669"/>
    <property type="project" value="InterPro"/>
</dbReference>
<dbReference type="STRING" id="1464123.SAMN05444126_10949"/>
<dbReference type="GO" id="GO:0003677">
    <property type="term" value="F:DNA binding"/>
    <property type="evidence" value="ECO:0007669"/>
    <property type="project" value="InterPro"/>
</dbReference>
<dbReference type="Gene3D" id="1.10.10.10">
    <property type="entry name" value="Winged helix-like DNA-binding domain superfamily/Winged helix DNA-binding domain"/>
    <property type="match status" value="1"/>
</dbReference>
<dbReference type="InterPro" id="IPR016032">
    <property type="entry name" value="Sig_transdc_resp-reg_C-effctor"/>
</dbReference>
<proteinExistence type="predicted"/>
<organism evidence="4 5">
    <name type="scientific">Salisediminibacterium halotolerans</name>
    <dbReference type="NCBI Taxonomy" id="517425"/>
    <lineage>
        <taxon>Bacteria</taxon>
        <taxon>Bacillati</taxon>
        <taxon>Bacillota</taxon>
        <taxon>Bacilli</taxon>
        <taxon>Bacillales</taxon>
        <taxon>Bacillaceae</taxon>
        <taxon>Salisediminibacterium</taxon>
    </lineage>
</organism>
<evidence type="ECO:0000313" key="5">
    <source>
        <dbReference type="Proteomes" id="UP000199318"/>
    </source>
</evidence>